<dbReference type="InterPro" id="IPR012349">
    <property type="entry name" value="Split_barrel_FMN-bd"/>
</dbReference>
<proteinExistence type="inferred from homology"/>
<gene>
    <name evidence="5" type="ORF">G7068_11425</name>
</gene>
<dbReference type="PANTHER" id="PTHR43567">
    <property type="entry name" value="FLAVOREDOXIN-RELATED-RELATED"/>
    <property type="match status" value="1"/>
</dbReference>
<sequence>MCASSFLSLAQADSKGPQQAPGDQVQSSTPNTTHRVIEPSVLYFGNPVGVVSSLNEAGTSNLAPISSFWALDNLLVIGLGSDGHTVANLRRNPELVLNLANGETWQTVEKLGGMTGADPVPTSKRKGSRFIANKFEAVGWHPLPSDTVAPQRAAELPVHLEAKVTSIHDEPDGLSIVYARCSRVYAADELTVPHTSHVNPERWSPLVYNFRHYFGLGERLGIAGHAEVS</sequence>
<keyword evidence="6" id="KW-1185">Reference proteome</keyword>
<keyword evidence="2" id="KW-0285">Flavoprotein</keyword>
<evidence type="ECO:0000259" key="4">
    <source>
        <dbReference type="Pfam" id="PF01613"/>
    </source>
</evidence>
<comment type="cofactor">
    <cofactor evidence="1">
        <name>FMN</name>
        <dbReference type="ChEBI" id="CHEBI:58210"/>
    </cofactor>
</comment>
<accession>A0A6G7XJY0</accession>
<name>A0A6G7XJY0_9MICO</name>
<protein>
    <submittedName>
        <fullName evidence="5">Flavin reductase family protein</fullName>
    </submittedName>
</protein>
<dbReference type="InterPro" id="IPR002563">
    <property type="entry name" value="Flavin_Rdtase-like_dom"/>
</dbReference>
<comment type="similarity">
    <text evidence="3">Belongs to the flavoredoxin family.</text>
</comment>
<dbReference type="Gene3D" id="2.30.110.10">
    <property type="entry name" value="Electron Transport, Fmn-binding Protein, Chain A"/>
    <property type="match status" value="1"/>
</dbReference>
<evidence type="ECO:0000256" key="1">
    <source>
        <dbReference type="ARBA" id="ARBA00001917"/>
    </source>
</evidence>
<dbReference type="Pfam" id="PF01613">
    <property type="entry name" value="Flavin_Reduct"/>
    <property type="match status" value="1"/>
</dbReference>
<evidence type="ECO:0000313" key="6">
    <source>
        <dbReference type="Proteomes" id="UP000502677"/>
    </source>
</evidence>
<evidence type="ECO:0000256" key="3">
    <source>
        <dbReference type="ARBA" id="ARBA00038054"/>
    </source>
</evidence>
<feature type="domain" description="Flavin reductase like" evidence="4">
    <location>
        <begin position="44"/>
        <end position="216"/>
    </location>
</feature>
<dbReference type="AlphaFoldDB" id="A0A6G7XJY0"/>
<dbReference type="EMBL" id="CP049863">
    <property type="protein sequence ID" value="QIK64853.1"/>
    <property type="molecule type" value="Genomic_DNA"/>
</dbReference>
<evidence type="ECO:0000313" key="5">
    <source>
        <dbReference type="EMBL" id="QIK64853.1"/>
    </source>
</evidence>
<organism evidence="5 6">
    <name type="scientific">Leucobacter viscericola</name>
    <dbReference type="NCBI Taxonomy" id="2714935"/>
    <lineage>
        <taxon>Bacteria</taxon>
        <taxon>Bacillati</taxon>
        <taxon>Actinomycetota</taxon>
        <taxon>Actinomycetes</taxon>
        <taxon>Micrococcales</taxon>
        <taxon>Microbacteriaceae</taxon>
        <taxon>Leucobacter</taxon>
    </lineage>
</organism>
<dbReference type="GO" id="GO:0016646">
    <property type="term" value="F:oxidoreductase activity, acting on the CH-NH group of donors, NAD or NADP as acceptor"/>
    <property type="evidence" value="ECO:0007669"/>
    <property type="project" value="UniProtKB-ARBA"/>
</dbReference>
<dbReference type="SUPFAM" id="SSF50475">
    <property type="entry name" value="FMN-binding split barrel"/>
    <property type="match status" value="1"/>
</dbReference>
<reference evidence="5 6" key="1">
    <citation type="submission" date="2020-03" db="EMBL/GenBank/DDBJ databases">
        <title>Leucobacter sp. nov., isolated from beetles.</title>
        <authorList>
            <person name="Hyun D.-W."/>
            <person name="Bae J.-W."/>
        </authorList>
    </citation>
    <scope>NUCLEOTIDE SEQUENCE [LARGE SCALE GENOMIC DNA]</scope>
    <source>
        <strain evidence="5 6">HDW9C</strain>
    </source>
</reference>
<dbReference type="GO" id="GO:0010181">
    <property type="term" value="F:FMN binding"/>
    <property type="evidence" value="ECO:0007669"/>
    <property type="project" value="InterPro"/>
</dbReference>
<dbReference type="PANTHER" id="PTHR43567:SF1">
    <property type="entry name" value="FLAVOREDOXIN"/>
    <property type="match status" value="1"/>
</dbReference>
<dbReference type="Proteomes" id="UP000502677">
    <property type="component" value="Chromosome"/>
</dbReference>
<evidence type="ECO:0000256" key="2">
    <source>
        <dbReference type="ARBA" id="ARBA00022630"/>
    </source>
</evidence>
<dbReference type="KEGG" id="lvi:G7068_11425"/>
<dbReference type="InterPro" id="IPR052174">
    <property type="entry name" value="Flavoredoxin"/>
</dbReference>